<dbReference type="InterPro" id="IPR036291">
    <property type="entry name" value="NAD(P)-bd_dom_sf"/>
</dbReference>
<evidence type="ECO:0000256" key="3">
    <source>
        <dbReference type="SAM" id="Phobius"/>
    </source>
</evidence>
<reference evidence="4" key="1">
    <citation type="submission" date="2021-09" db="EMBL/GenBank/DDBJ databases">
        <authorList>
            <consortium name="AG Swart"/>
            <person name="Singh M."/>
            <person name="Singh A."/>
            <person name="Seah K."/>
            <person name="Emmerich C."/>
        </authorList>
    </citation>
    <scope>NUCLEOTIDE SEQUENCE</scope>
    <source>
        <strain evidence="4">ATCC30299</strain>
    </source>
</reference>
<evidence type="ECO:0000313" key="5">
    <source>
        <dbReference type="Proteomes" id="UP001162131"/>
    </source>
</evidence>
<gene>
    <name evidence="4" type="ORF">BSTOLATCC_MIC28660</name>
</gene>
<feature type="transmembrane region" description="Helical" evidence="3">
    <location>
        <begin position="267"/>
        <end position="290"/>
    </location>
</feature>
<dbReference type="InterPro" id="IPR002347">
    <property type="entry name" value="SDR_fam"/>
</dbReference>
<dbReference type="InterPro" id="IPR051019">
    <property type="entry name" value="VLCFA-Steroid_DH"/>
</dbReference>
<dbReference type="Proteomes" id="UP001162131">
    <property type="component" value="Unassembled WGS sequence"/>
</dbReference>
<feature type="transmembrane region" description="Helical" evidence="3">
    <location>
        <begin position="12"/>
        <end position="34"/>
    </location>
</feature>
<accession>A0AAU9JAQ4</accession>
<dbReference type="EMBL" id="CAJZBQ010000028">
    <property type="protein sequence ID" value="CAG9321377.1"/>
    <property type="molecule type" value="Genomic_DNA"/>
</dbReference>
<keyword evidence="3" id="KW-0812">Transmembrane</keyword>
<dbReference type="Pfam" id="PF00106">
    <property type="entry name" value="adh_short"/>
    <property type="match status" value="1"/>
</dbReference>
<feature type="transmembrane region" description="Helical" evidence="3">
    <location>
        <begin position="178"/>
        <end position="198"/>
    </location>
</feature>
<organism evidence="4 5">
    <name type="scientific">Blepharisma stoltei</name>
    <dbReference type="NCBI Taxonomy" id="1481888"/>
    <lineage>
        <taxon>Eukaryota</taxon>
        <taxon>Sar</taxon>
        <taxon>Alveolata</taxon>
        <taxon>Ciliophora</taxon>
        <taxon>Postciliodesmatophora</taxon>
        <taxon>Heterotrichea</taxon>
        <taxon>Heterotrichida</taxon>
        <taxon>Blepharismidae</taxon>
        <taxon>Blepharisma</taxon>
    </lineage>
</organism>
<sequence length="303" mass="34863">MIEELSSLFWWLGLIVFLYLSANFLRILLIYHILPTKLSTYGKSWALVTGATYGIGKAYAVSLAAKGFNLYLIARTESLLIDLSKELSSKYQIQVLYMKCDFSGLQTSESLQQKFIDLFQSYDFSILINNVSSLSRIHFSDMKLNEINYMHSLNTYPLLFLSKVFLDNSSHRKGKRGIITLSSASTVLTMPMISLYSGTKCFGDRFMLALYNETDADILCVRPLAVSSNMTENYKPNLVLDDPKDLVEPSLKCLGRIDICYGSWKHIFYYFLLYGLPSWLTKAIFYFFIYESVHRKIFPRSKM</sequence>
<evidence type="ECO:0000313" key="4">
    <source>
        <dbReference type="EMBL" id="CAG9321377.1"/>
    </source>
</evidence>
<dbReference type="AlphaFoldDB" id="A0AAU9JAQ4"/>
<evidence type="ECO:0000256" key="1">
    <source>
        <dbReference type="ARBA" id="ARBA00006484"/>
    </source>
</evidence>
<dbReference type="PANTHER" id="PTHR43899:SF13">
    <property type="entry name" value="RH59310P"/>
    <property type="match status" value="1"/>
</dbReference>
<protein>
    <submittedName>
        <fullName evidence="4">Uncharacterized protein</fullName>
    </submittedName>
</protein>
<keyword evidence="3" id="KW-1133">Transmembrane helix</keyword>
<dbReference type="SUPFAM" id="SSF51735">
    <property type="entry name" value="NAD(P)-binding Rossmann-fold domains"/>
    <property type="match status" value="1"/>
</dbReference>
<name>A0AAU9JAQ4_9CILI</name>
<comment type="caution">
    <text evidence="4">The sequence shown here is derived from an EMBL/GenBank/DDBJ whole genome shotgun (WGS) entry which is preliminary data.</text>
</comment>
<comment type="similarity">
    <text evidence="1">Belongs to the short-chain dehydrogenases/reductases (SDR) family.</text>
</comment>
<keyword evidence="3" id="KW-0472">Membrane</keyword>
<keyword evidence="5" id="KW-1185">Reference proteome</keyword>
<dbReference type="PANTHER" id="PTHR43899">
    <property type="entry name" value="RH59310P"/>
    <property type="match status" value="1"/>
</dbReference>
<dbReference type="Gene3D" id="3.40.50.720">
    <property type="entry name" value="NAD(P)-binding Rossmann-like Domain"/>
    <property type="match status" value="1"/>
</dbReference>
<keyword evidence="2" id="KW-0560">Oxidoreductase</keyword>
<dbReference type="GO" id="GO:0016491">
    <property type="term" value="F:oxidoreductase activity"/>
    <property type="evidence" value="ECO:0007669"/>
    <property type="project" value="UniProtKB-KW"/>
</dbReference>
<proteinExistence type="inferred from homology"/>
<dbReference type="PIRSF" id="PIRSF000126">
    <property type="entry name" value="11-beta-HSD1"/>
    <property type="match status" value="1"/>
</dbReference>
<evidence type="ECO:0000256" key="2">
    <source>
        <dbReference type="ARBA" id="ARBA00023002"/>
    </source>
</evidence>